<dbReference type="AlphaFoldDB" id="A0A2N8PHX1"/>
<evidence type="ECO:0000256" key="5">
    <source>
        <dbReference type="SAM" id="MobiDB-lite"/>
    </source>
</evidence>
<dbReference type="InterPro" id="IPR027417">
    <property type="entry name" value="P-loop_NTPase"/>
</dbReference>
<reference evidence="8" key="1">
    <citation type="submission" date="2015-09" db="EMBL/GenBank/DDBJ databases">
        <authorList>
            <person name="Graham D.E."/>
            <person name="Mahan K.M."/>
            <person name="Klingeman D.M."/>
            <person name="Fida T."/>
            <person name="Giannone R.J."/>
            <person name="Hettich R.L."/>
            <person name="Parry R.J."/>
            <person name="Spain J.C."/>
        </authorList>
    </citation>
    <scope>NUCLEOTIDE SEQUENCE [LARGE SCALE GENOMIC DNA]</scope>
    <source>
        <strain evidence="8">JCM 4701</strain>
    </source>
</reference>
<keyword evidence="2" id="KW-0378">Hydrolase</keyword>
<evidence type="ECO:0000256" key="2">
    <source>
        <dbReference type="ARBA" id="ARBA00022801"/>
    </source>
</evidence>
<dbReference type="SUPFAM" id="SSF52540">
    <property type="entry name" value="P-loop containing nucleoside triphosphate hydrolases"/>
    <property type="match status" value="1"/>
</dbReference>
<dbReference type="RefSeq" id="WP_258017943.1">
    <property type="nucleotide sequence ID" value="NZ_LJSN01000002.1"/>
</dbReference>
<keyword evidence="4" id="KW-0067">ATP-binding</keyword>
<dbReference type="EMBL" id="LJSN01000002">
    <property type="protein sequence ID" value="PNE40611.1"/>
    <property type="molecule type" value="Genomic_DNA"/>
</dbReference>
<evidence type="ECO:0000256" key="1">
    <source>
        <dbReference type="ARBA" id="ARBA00022741"/>
    </source>
</evidence>
<sequence>MWLKPLLQHIVVDEAQDLSASPWRMLRAMVPEGPDDISLVGDAHQRIYSHQVVLGRLGTHTPGRASRRLTLNYRTTRQILGSAHGLVDGESFDDLDDEPDTLDGYRSVLTGLTSQFWRPPDRETEMRALATRIQEFHDRYGTPYAAMAVSVPDGASATQMAAVLGSAPFAASPPWRSAVTGPARAREYISRAAERAREILHTKPKTTSGKTRATAPPEPHSDHG</sequence>
<evidence type="ECO:0000256" key="4">
    <source>
        <dbReference type="ARBA" id="ARBA00022840"/>
    </source>
</evidence>
<organism evidence="7 8">
    <name type="scientific">Streptomyces noursei</name>
    <name type="common">Streptomyces albulus</name>
    <dbReference type="NCBI Taxonomy" id="1971"/>
    <lineage>
        <taxon>Bacteria</taxon>
        <taxon>Bacillati</taxon>
        <taxon>Actinomycetota</taxon>
        <taxon>Actinomycetes</taxon>
        <taxon>Kitasatosporales</taxon>
        <taxon>Streptomycetaceae</taxon>
        <taxon>Streptomyces</taxon>
    </lineage>
</organism>
<keyword evidence="1" id="KW-0547">Nucleotide-binding</keyword>
<dbReference type="GO" id="GO:0005524">
    <property type="term" value="F:ATP binding"/>
    <property type="evidence" value="ECO:0007669"/>
    <property type="project" value="UniProtKB-KW"/>
</dbReference>
<dbReference type="GO" id="GO:0005829">
    <property type="term" value="C:cytosol"/>
    <property type="evidence" value="ECO:0007669"/>
    <property type="project" value="TreeGrafter"/>
</dbReference>
<evidence type="ECO:0000256" key="3">
    <source>
        <dbReference type="ARBA" id="ARBA00022806"/>
    </source>
</evidence>
<keyword evidence="8" id="KW-1185">Reference proteome</keyword>
<name>A0A2N8PHX1_STRNR</name>
<dbReference type="Gene3D" id="3.40.50.300">
    <property type="entry name" value="P-loop containing nucleotide triphosphate hydrolases"/>
    <property type="match status" value="1"/>
</dbReference>
<dbReference type="InterPro" id="IPR000212">
    <property type="entry name" value="DNA_helicase_UvrD/REP"/>
</dbReference>
<proteinExistence type="predicted"/>
<gene>
    <name evidence="7" type="ORF">AOB60_07035</name>
</gene>
<evidence type="ECO:0000313" key="7">
    <source>
        <dbReference type="EMBL" id="PNE40611.1"/>
    </source>
</evidence>
<dbReference type="GO" id="GO:0003677">
    <property type="term" value="F:DNA binding"/>
    <property type="evidence" value="ECO:0007669"/>
    <property type="project" value="InterPro"/>
</dbReference>
<dbReference type="InterPro" id="IPR014016">
    <property type="entry name" value="UvrD-like_ATP-bd"/>
</dbReference>
<feature type="domain" description="UvrD-like helicase ATP-binding" evidence="6">
    <location>
        <begin position="7"/>
        <end position="50"/>
    </location>
</feature>
<evidence type="ECO:0000313" key="8">
    <source>
        <dbReference type="Proteomes" id="UP000236047"/>
    </source>
</evidence>
<dbReference type="GO" id="GO:0016787">
    <property type="term" value="F:hydrolase activity"/>
    <property type="evidence" value="ECO:0007669"/>
    <property type="project" value="UniProtKB-KW"/>
</dbReference>
<dbReference type="GO" id="GO:0000725">
    <property type="term" value="P:recombinational repair"/>
    <property type="evidence" value="ECO:0007669"/>
    <property type="project" value="TreeGrafter"/>
</dbReference>
<dbReference type="Proteomes" id="UP000236047">
    <property type="component" value="Unassembled WGS sequence"/>
</dbReference>
<dbReference type="PANTHER" id="PTHR11070:SF2">
    <property type="entry name" value="ATP-DEPENDENT DNA HELICASE SRS2"/>
    <property type="match status" value="1"/>
</dbReference>
<dbReference type="GO" id="GO:0043138">
    <property type="term" value="F:3'-5' DNA helicase activity"/>
    <property type="evidence" value="ECO:0007669"/>
    <property type="project" value="TreeGrafter"/>
</dbReference>
<keyword evidence="3" id="KW-0347">Helicase</keyword>
<protein>
    <recommendedName>
        <fullName evidence="6">UvrD-like helicase ATP-binding domain-containing protein</fullName>
    </recommendedName>
</protein>
<dbReference type="PANTHER" id="PTHR11070">
    <property type="entry name" value="UVRD / RECB / PCRA DNA HELICASE FAMILY MEMBER"/>
    <property type="match status" value="1"/>
</dbReference>
<dbReference type="Pfam" id="PF00580">
    <property type="entry name" value="UvrD-helicase"/>
    <property type="match status" value="1"/>
</dbReference>
<accession>A0A2N8PHX1</accession>
<comment type="caution">
    <text evidence="7">The sequence shown here is derived from an EMBL/GenBank/DDBJ whole genome shotgun (WGS) entry which is preliminary data.</text>
</comment>
<evidence type="ECO:0000259" key="6">
    <source>
        <dbReference type="Pfam" id="PF00580"/>
    </source>
</evidence>
<feature type="region of interest" description="Disordered" evidence="5">
    <location>
        <begin position="198"/>
        <end position="224"/>
    </location>
</feature>